<evidence type="ECO:0000313" key="3">
    <source>
        <dbReference type="Proteomes" id="UP001597221"/>
    </source>
</evidence>
<accession>A0ABW4HLZ3</accession>
<keyword evidence="3" id="KW-1185">Reference proteome</keyword>
<name>A0ABW4HLZ3_9BACI</name>
<comment type="caution">
    <text evidence="2">The sequence shown here is derived from an EMBL/GenBank/DDBJ whole genome shotgun (WGS) entry which is preliminary data.</text>
</comment>
<reference evidence="3" key="1">
    <citation type="journal article" date="2019" name="Int. J. Syst. Evol. Microbiol.">
        <title>The Global Catalogue of Microorganisms (GCM) 10K type strain sequencing project: providing services to taxonomists for standard genome sequencing and annotation.</title>
        <authorList>
            <consortium name="The Broad Institute Genomics Platform"/>
            <consortium name="The Broad Institute Genome Sequencing Center for Infectious Disease"/>
            <person name="Wu L."/>
            <person name="Ma J."/>
        </authorList>
    </citation>
    <scope>NUCLEOTIDE SEQUENCE [LARGE SCALE GENOMIC DNA]</scope>
    <source>
        <strain evidence="3">CGMCC 1.12376</strain>
    </source>
</reference>
<dbReference type="Proteomes" id="UP001597221">
    <property type="component" value="Unassembled WGS sequence"/>
</dbReference>
<gene>
    <name evidence="2" type="ORF">ACFSBH_01525</name>
</gene>
<sequence>MSDYLRKGFLLGLGAALAGKEKLEKKLDELVSKNEISKDEAKQMMNEFINKGEKKTEEWTMKSEEQKRKAAEELGLATKEDIASLHARITDLESRLGNNE</sequence>
<organism evidence="2 3">
    <name type="scientific">Oceanobacillus luteolus</name>
    <dbReference type="NCBI Taxonomy" id="1274358"/>
    <lineage>
        <taxon>Bacteria</taxon>
        <taxon>Bacillati</taxon>
        <taxon>Bacillota</taxon>
        <taxon>Bacilli</taxon>
        <taxon>Bacillales</taxon>
        <taxon>Bacillaceae</taxon>
        <taxon>Oceanobacillus</taxon>
    </lineage>
</organism>
<keyword evidence="1" id="KW-0175">Coiled coil</keyword>
<dbReference type="EMBL" id="JBHUDE010000005">
    <property type="protein sequence ID" value="MFD1606351.1"/>
    <property type="molecule type" value="Genomic_DNA"/>
</dbReference>
<dbReference type="RefSeq" id="WP_251516191.1">
    <property type="nucleotide sequence ID" value="NZ_JAMBON010000033.1"/>
</dbReference>
<feature type="coiled-coil region" evidence="1">
    <location>
        <begin position="20"/>
        <end position="47"/>
    </location>
</feature>
<dbReference type="NCBIfam" id="NF047773">
    <property type="entry name" value="phas_rel_Lepto"/>
    <property type="match status" value="1"/>
</dbReference>
<protein>
    <submittedName>
        <fullName evidence="2">Phasin family protein</fullName>
    </submittedName>
</protein>
<evidence type="ECO:0000313" key="2">
    <source>
        <dbReference type="EMBL" id="MFD1606351.1"/>
    </source>
</evidence>
<proteinExistence type="predicted"/>
<evidence type="ECO:0000256" key="1">
    <source>
        <dbReference type="SAM" id="Coils"/>
    </source>
</evidence>